<evidence type="ECO:0000256" key="1">
    <source>
        <dbReference type="SAM" id="Phobius"/>
    </source>
</evidence>
<dbReference type="EMBL" id="JAIWYP010000006">
    <property type="protein sequence ID" value="KAH3808306.1"/>
    <property type="molecule type" value="Genomic_DNA"/>
</dbReference>
<evidence type="ECO:0000313" key="2">
    <source>
        <dbReference type="EMBL" id="KAH3808306.1"/>
    </source>
</evidence>
<keyword evidence="3" id="KW-1185">Reference proteome</keyword>
<keyword evidence="1" id="KW-0472">Membrane</keyword>
<sequence length="95" mass="11423">MLVTTFRVQFLPLFRVAMTTALAPMWTGTAWHCVLAHVCILLGRLKPDQSHKYERLKPDQSHKYRRLKLDQSHKYRRLKLDQSHKYRRLKPDQSH</sequence>
<reference evidence="2" key="1">
    <citation type="journal article" date="2019" name="bioRxiv">
        <title>The Genome of the Zebra Mussel, Dreissena polymorpha: A Resource for Invasive Species Research.</title>
        <authorList>
            <person name="McCartney M.A."/>
            <person name="Auch B."/>
            <person name="Kono T."/>
            <person name="Mallez S."/>
            <person name="Zhang Y."/>
            <person name="Obille A."/>
            <person name="Becker A."/>
            <person name="Abrahante J.E."/>
            <person name="Garbe J."/>
            <person name="Badalamenti J.P."/>
            <person name="Herman A."/>
            <person name="Mangelson H."/>
            <person name="Liachko I."/>
            <person name="Sullivan S."/>
            <person name="Sone E.D."/>
            <person name="Koren S."/>
            <person name="Silverstein K.A.T."/>
            <person name="Beckman K.B."/>
            <person name="Gohl D.M."/>
        </authorList>
    </citation>
    <scope>NUCLEOTIDE SEQUENCE</scope>
    <source>
        <strain evidence="2">Duluth1</strain>
        <tissue evidence="2">Whole animal</tissue>
    </source>
</reference>
<organism evidence="2 3">
    <name type="scientific">Dreissena polymorpha</name>
    <name type="common">Zebra mussel</name>
    <name type="synonym">Mytilus polymorpha</name>
    <dbReference type="NCBI Taxonomy" id="45954"/>
    <lineage>
        <taxon>Eukaryota</taxon>
        <taxon>Metazoa</taxon>
        <taxon>Spiralia</taxon>
        <taxon>Lophotrochozoa</taxon>
        <taxon>Mollusca</taxon>
        <taxon>Bivalvia</taxon>
        <taxon>Autobranchia</taxon>
        <taxon>Heteroconchia</taxon>
        <taxon>Euheterodonta</taxon>
        <taxon>Imparidentia</taxon>
        <taxon>Neoheterodontei</taxon>
        <taxon>Myida</taxon>
        <taxon>Dreissenoidea</taxon>
        <taxon>Dreissenidae</taxon>
        <taxon>Dreissena</taxon>
    </lineage>
</organism>
<protein>
    <submittedName>
        <fullName evidence="2">Uncharacterized protein</fullName>
    </submittedName>
</protein>
<evidence type="ECO:0000313" key="3">
    <source>
        <dbReference type="Proteomes" id="UP000828390"/>
    </source>
</evidence>
<feature type="transmembrane region" description="Helical" evidence="1">
    <location>
        <begin position="20"/>
        <end position="43"/>
    </location>
</feature>
<keyword evidence="1" id="KW-0812">Transmembrane</keyword>
<reference evidence="2" key="2">
    <citation type="submission" date="2020-11" db="EMBL/GenBank/DDBJ databases">
        <authorList>
            <person name="McCartney M.A."/>
            <person name="Auch B."/>
            <person name="Kono T."/>
            <person name="Mallez S."/>
            <person name="Becker A."/>
            <person name="Gohl D.M."/>
            <person name="Silverstein K.A.T."/>
            <person name="Koren S."/>
            <person name="Bechman K.B."/>
            <person name="Herman A."/>
            <person name="Abrahante J.E."/>
            <person name="Garbe J."/>
        </authorList>
    </citation>
    <scope>NUCLEOTIDE SEQUENCE</scope>
    <source>
        <strain evidence="2">Duluth1</strain>
        <tissue evidence="2">Whole animal</tissue>
    </source>
</reference>
<keyword evidence="1" id="KW-1133">Transmembrane helix</keyword>
<name>A0A9D4G169_DREPO</name>
<dbReference type="Proteomes" id="UP000828390">
    <property type="component" value="Unassembled WGS sequence"/>
</dbReference>
<dbReference type="AlphaFoldDB" id="A0A9D4G169"/>
<gene>
    <name evidence="2" type="ORF">DPMN_136659</name>
</gene>
<accession>A0A9D4G169</accession>
<proteinExistence type="predicted"/>
<comment type="caution">
    <text evidence="2">The sequence shown here is derived from an EMBL/GenBank/DDBJ whole genome shotgun (WGS) entry which is preliminary data.</text>
</comment>